<name>A0ABY5K812_9CELL</name>
<keyword evidence="7" id="KW-1185">Reference proteome</keyword>
<sequence>MPRPRVHDEAVRERLLVESTRVVADSGADALTVRDAATRAGTSSSAVYSLFGSRDALLRAVGERASDRFARHLRSSPRTGAPAADLLALGVAYRRFALDEPQTYLVMFTRPGAGAAHPDSGPVSGAPPFLVLLDAVRDTLRAQPAAAAYPGGARPDDVTRGATHVWAFAHGWVTLELDGLLPWPASERDERYVAALRAAGPGLLGPPPA</sequence>
<feature type="DNA-binding region" description="H-T-H motif" evidence="4">
    <location>
        <begin position="32"/>
        <end position="51"/>
    </location>
</feature>
<dbReference type="Pfam" id="PF13305">
    <property type="entry name" value="TetR_C_33"/>
    <property type="match status" value="1"/>
</dbReference>
<keyword evidence="2 4" id="KW-0238">DNA-binding</keyword>
<dbReference type="EMBL" id="CP101989">
    <property type="protein sequence ID" value="UUI66604.1"/>
    <property type="molecule type" value="Genomic_DNA"/>
</dbReference>
<dbReference type="Proteomes" id="UP001317322">
    <property type="component" value="Chromosome"/>
</dbReference>
<dbReference type="InterPro" id="IPR050109">
    <property type="entry name" value="HTH-type_TetR-like_transc_reg"/>
</dbReference>
<dbReference type="PANTHER" id="PTHR30055">
    <property type="entry name" value="HTH-TYPE TRANSCRIPTIONAL REGULATOR RUTR"/>
    <property type="match status" value="1"/>
</dbReference>
<gene>
    <name evidence="6" type="ORF">NP075_07830</name>
</gene>
<evidence type="ECO:0000259" key="5">
    <source>
        <dbReference type="PROSITE" id="PS50977"/>
    </source>
</evidence>
<accession>A0ABY5K812</accession>
<dbReference type="RefSeq" id="WP_227565039.1">
    <property type="nucleotide sequence ID" value="NZ_CP101989.1"/>
</dbReference>
<keyword evidence="1" id="KW-0805">Transcription regulation</keyword>
<dbReference type="InterPro" id="IPR036271">
    <property type="entry name" value="Tet_transcr_reg_TetR-rel_C_sf"/>
</dbReference>
<keyword evidence="3" id="KW-0804">Transcription</keyword>
<protein>
    <submittedName>
        <fullName evidence="6">TetR/AcrR family transcriptional regulator</fullName>
    </submittedName>
</protein>
<organism evidence="6 7">
    <name type="scientific">Cellulomonas wangsupingiae</name>
    <dbReference type="NCBI Taxonomy" id="2968085"/>
    <lineage>
        <taxon>Bacteria</taxon>
        <taxon>Bacillati</taxon>
        <taxon>Actinomycetota</taxon>
        <taxon>Actinomycetes</taxon>
        <taxon>Micrococcales</taxon>
        <taxon>Cellulomonadaceae</taxon>
        <taxon>Cellulomonas</taxon>
    </lineage>
</organism>
<dbReference type="PROSITE" id="PS50977">
    <property type="entry name" value="HTH_TETR_2"/>
    <property type="match status" value="1"/>
</dbReference>
<evidence type="ECO:0000313" key="7">
    <source>
        <dbReference type="Proteomes" id="UP001317322"/>
    </source>
</evidence>
<feature type="domain" description="HTH tetR-type" evidence="5">
    <location>
        <begin position="9"/>
        <end position="69"/>
    </location>
</feature>
<reference evidence="6 7" key="1">
    <citation type="submission" date="2022-07" db="EMBL/GenBank/DDBJ databases">
        <title>Novel species in genus cellulomonas.</title>
        <authorList>
            <person name="Ye L."/>
        </authorList>
    </citation>
    <scope>NUCLEOTIDE SEQUENCE [LARGE SCALE GENOMIC DNA]</scope>
    <source>
        <strain evidence="7">zg-Y908</strain>
    </source>
</reference>
<evidence type="ECO:0000256" key="2">
    <source>
        <dbReference type="ARBA" id="ARBA00023125"/>
    </source>
</evidence>
<dbReference type="InterPro" id="IPR025996">
    <property type="entry name" value="MT1864/Rv1816-like_C"/>
</dbReference>
<evidence type="ECO:0000256" key="4">
    <source>
        <dbReference type="PROSITE-ProRule" id="PRU00335"/>
    </source>
</evidence>
<dbReference type="InterPro" id="IPR009057">
    <property type="entry name" value="Homeodomain-like_sf"/>
</dbReference>
<evidence type="ECO:0000256" key="1">
    <source>
        <dbReference type="ARBA" id="ARBA00023015"/>
    </source>
</evidence>
<dbReference type="SUPFAM" id="SSF48498">
    <property type="entry name" value="Tetracyclin repressor-like, C-terminal domain"/>
    <property type="match status" value="1"/>
</dbReference>
<dbReference type="SUPFAM" id="SSF46689">
    <property type="entry name" value="Homeodomain-like"/>
    <property type="match status" value="1"/>
</dbReference>
<dbReference type="InterPro" id="IPR001647">
    <property type="entry name" value="HTH_TetR"/>
</dbReference>
<evidence type="ECO:0000256" key="3">
    <source>
        <dbReference type="ARBA" id="ARBA00023163"/>
    </source>
</evidence>
<evidence type="ECO:0000313" key="6">
    <source>
        <dbReference type="EMBL" id="UUI66604.1"/>
    </source>
</evidence>
<dbReference type="Gene3D" id="1.10.357.10">
    <property type="entry name" value="Tetracycline Repressor, domain 2"/>
    <property type="match status" value="1"/>
</dbReference>
<dbReference type="PANTHER" id="PTHR30055:SF209">
    <property type="entry name" value="POSSIBLE TRANSCRIPTIONAL REGULATORY PROTEIN (PROBABLY TETR-FAMILY)"/>
    <property type="match status" value="1"/>
</dbReference>
<proteinExistence type="predicted"/>
<dbReference type="Pfam" id="PF00440">
    <property type="entry name" value="TetR_N"/>
    <property type="match status" value="1"/>
</dbReference>